<feature type="compositionally biased region" description="Basic and acidic residues" evidence="1">
    <location>
        <begin position="160"/>
        <end position="169"/>
    </location>
</feature>
<organism evidence="2 3">
    <name type="scientific">Ephemerocybe angulata</name>
    <dbReference type="NCBI Taxonomy" id="980116"/>
    <lineage>
        <taxon>Eukaryota</taxon>
        <taxon>Fungi</taxon>
        <taxon>Dikarya</taxon>
        <taxon>Basidiomycota</taxon>
        <taxon>Agaricomycotina</taxon>
        <taxon>Agaricomycetes</taxon>
        <taxon>Agaricomycetidae</taxon>
        <taxon>Agaricales</taxon>
        <taxon>Agaricineae</taxon>
        <taxon>Psathyrellaceae</taxon>
        <taxon>Ephemerocybe</taxon>
    </lineage>
</organism>
<evidence type="ECO:0000313" key="2">
    <source>
        <dbReference type="EMBL" id="KAF6763335.1"/>
    </source>
</evidence>
<dbReference type="EMBL" id="JACGCI010000006">
    <property type="protein sequence ID" value="KAF6763335.1"/>
    <property type="molecule type" value="Genomic_DNA"/>
</dbReference>
<evidence type="ECO:0000313" key="3">
    <source>
        <dbReference type="Proteomes" id="UP000521943"/>
    </source>
</evidence>
<dbReference type="AlphaFoldDB" id="A0A8H6ID24"/>
<gene>
    <name evidence="2" type="ORF">DFP72DRAFT_841439</name>
</gene>
<comment type="caution">
    <text evidence="2">The sequence shown here is derived from an EMBL/GenBank/DDBJ whole genome shotgun (WGS) entry which is preliminary data.</text>
</comment>
<feature type="region of interest" description="Disordered" evidence="1">
    <location>
        <begin position="149"/>
        <end position="175"/>
    </location>
</feature>
<reference evidence="2 3" key="1">
    <citation type="submission" date="2020-07" db="EMBL/GenBank/DDBJ databases">
        <title>Comparative genomics of pyrophilous fungi reveals a link between fire events and developmental genes.</title>
        <authorList>
            <consortium name="DOE Joint Genome Institute"/>
            <person name="Steindorff A.S."/>
            <person name="Carver A."/>
            <person name="Calhoun S."/>
            <person name="Stillman K."/>
            <person name="Liu H."/>
            <person name="Lipzen A."/>
            <person name="Pangilinan J."/>
            <person name="Labutti K."/>
            <person name="Bruns T.D."/>
            <person name="Grigoriev I.V."/>
        </authorList>
    </citation>
    <scope>NUCLEOTIDE SEQUENCE [LARGE SCALE GENOMIC DNA]</scope>
    <source>
        <strain evidence="2 3">CBS 144469</strain>
    </source>
</reference>
<keyword evidence="3" id="KW-1185">Reference proteome</keyword>
<dbReference type="Proteomes" id="UP000521943">
    <property type="component" value="Unassembled WGS sequence"/>
</dbReference>
<proteinExistence type="predicted"/>
<accession>A0A8H6ID24</accession>
<evidence type="ECO:0000256" key="1">
    <source>
        <dbReference type="SAM" id="MobiDB-lite"/>
    </source>
</evidence>
<sequence length="230" mass="25776">MLGIPLFSSPTLWDSLIQYTTFRREKYLDFVHRNHASGVLDKRLIELFHTDIDISLTIHGLLSTLVEYNMRSKPLRTLMKRLHLHDGSDEDIWAALGAGCFLDGGEGLQGSILSSCPYEIGEWWRAELPRPTLASVFEDWAEAYERTHGIIPQGPSGPHQDSHLPDRDSAGASRLSGTAVPELESVLKTVIATIDLNIEDLRQHTDALAQARPALRTLQSHYGLDSDMYM</sequence>
<protein>
    <submittedName>
        <fullName evidence="2">Uncharacterized protein</fullName>
    </submittedName>
</protein>
<dbReference type="OrthoDB" id="3113549at2759"/>
<name>A0A8H6ID24_9AGAR</name>